<protein>
    <submittedName>
        <fullName evidence="1">Uncharacterized protein</fullName>
    </submittedName>
</protein>
<accession>A0A9W8QHI3</accession>
<proteinExistence type="predicted"/>
<dbReference type="Proteomes" id="UP001144673">
    <property type="component" value="Chromosome 6"/>
</dbReference>
<name>A0A9W8QHI3_AKAMU</name>
<dbReference type="EMBL" id="JAJHUN010000007">
    <property type="protein sequence ID" value="KAJ4155537.1"/>
    <property type="molecule type" value="Genomic_DNA"/>
</dbReference>
<sequence>MSVAAALRCDVATHACMMLDCMQIGLHGALWSADGRMAMVLELVLMRRNCRPQRGEGFAAHTMFYQYHGFGTRQSSQPGLAFAETSFAGESE</sequence>
<dbReference type="RefSeq" id="XP_056055661.1">
    <property type="nucleotide sequence ID" value="XM_056198741.1"/>
</dbReference>
<organism evidence="1 2">
    <name type="scientific">Akanthomyces muscarius</name>
    <name type="common">Entomopathogenic fungus</name>
    <name type="synonym">Lecanicillium muscarium</name>
    <dbReference type="NCBI Taxonomy" id="2231603"/>
    <lineage>
        <taxon>Eukaryota</taxon>
        <taxon>Fungi</taxon>
        <taxon>Dikarya</taxon>
        <taxon>Ascomycota</taxon>
        <taxon>Pezizomycotina</taxon>
        <taxon>Sordariomycetes</taxon>
        <taxon>Hypocreomycetidae</taxon>
        <taxon>Hypocreales</taxon>
        <taxon>Cordycipitaceae</taxon>
        <taxon>Akanthomyces</taxon>
    </lineage>
</organism>
<gene>
    <name evidence="1" type="ORF">LMH87_000776</name>
</gene>
<evidence type="ECO:0000313" key="1">
    <source>
        <dbReference type="EMBL" id="KAJ4155537.1"/>
    </source>
</evidence>
<dbReference type="GeneID" id="80887935"/>
<dbReference type="KEGG" id="amus:LMH87_000776"/>
<comment type="caution">
    <text evidence="1">The sequence shown here is derived from an EMBL/GenBank/DDBJ whole genome shotgun (WGS) entry which is preliminary data.</text>
</comment>
<reference evidence="1" key="1">
    <citation type="journal article" date="2023" name="Access Microbiol">
        <title>De-novo genome assembly for Akanthomyces muscarius, a biocontrol agent of insect agricultural pests.</title>
        <authorList>
            <person name="Erdos Z."/>
            <person name="Studholme D.J."/>
            <person name="Raymond B."/>
            <person name="Sharma M."/>
        </authorList>
    </citation>
    <scope>NUCLEOTIDE SEQUENCE</scope>
    <source>
        <strain evidence="1">Ve6</strain>
    </source>
</reference>
<dbReference type="AlphaFoldDB" id="A0A9W8QHI3"/>
<evidence type="ECO:0000313" key="2">
    <source>
        <dbReference type="Proteomes" id="UP001144673"/>
    </source>
</evidence>
<keyword evidence="2" id="KW-1185">Reference proteome</keyword>